<dbReference type="VEuPathDB" id="VectorBase:ISCP_012092"/>
<evidence type="ECO:0000313" key="2">
    <source>
        <dbReference type="EMBL" id="EEC08175.1"/>
    </source>
</evidence>
<dbReference type="PANTHER" id="PTHR37558:SF1">
    <property type="entry name" value="HTH CENPB-TYPE DOMAIN-CONTAINING PROTEIN"/>
    <property type="match status" value="1"/>
</dbReference>
<dbReference type="PaxDb" id="6945-B7PNK3"/>
<dbReference type="PANTHER" id="PTHR37558">
    <property type="entry name" value="HTH CENPB-TYPE DOMAIN-CONTAINING PROTEIN"/>
    <property type="match status" value="1"/>
</dbReference>
<gene>
    <name evidence="2" type="ORF">IscW_ISCW005546</name>
</gene>
<dbReference type="VEuPathDB" id="VectorBase:ISCI005546"/>
<dbReference type="HOGENOM" id="CLU_937756_0_0_1"/>
<name>B7PNK3_IXOSC</name>
<proteinExistence type="evidence at protein level"/>
<dbReference type="VEuPathDB" id="VectorBase:ISCW005546"/>
<dbReference type="Pfam" id="PF03184">
    <property type="entry name" value="DDE_1"/>
    <property type="match status" value="1"/>
</dbReference>
<dbReference type="InterPro" id="IPR004875">
    <property type="entry name" value="DDE_SF_endonuclease_dom"/>
</dbReference>
<dbReference type="EMBL" id="ABJB010759090">
    <property type="status" value="NOT_ANNOTATED_CDS"/>
    <property type="molecule type" value="Genomic_DNA"/>
</dbReference>
<evidence type="ECO:0000313" key="3">
    <source>
        <dbReference type="EnsemblMetazoa" id="ISCW005546-PA"/>
    </source>
</evidence>
<sequence length="297" mass="33999">MAMTRKRFHLQDDFVLLREVIKHNPFEDPDRWMNVVHTLRKETLKEFTVRGARERMDLLLSQWSDTDARERLKSRSANHEQYLEKEKLLQQVFDMEQQVYPKPRRVLYPRPRLKKMDVDGQTVVSPLGTTENSNGVVCHIVSYPDTYPVPETDLHDSVQTEFIEGYSLAGADPSVSSGEDTMEHKNGGCIWTTHTVLQAWLDKHLDQIFETYADCNIYYVDETGLLFQLFLAKTLASKDDKCLGTKAGRERVMVLVCANMDGGGKCKLLVIGKSHKPRGFAAMLSLPVTYVQMGRRG</sequence>
<dbReference type="EMBL" id="ABJB010377890">
    <property type="status" value="NOT_ANNOTATED_CDS"/>
    <property type="molecule type" value="Genomic_DNA"/>
</dbReference>
<protein>
    <submittedName>
        <fullName evidence="2 3">Centromere protein B, putative</fullName>
    </submittedName>
</protein>
<dbReference type="EMBL" id="DS753378">
    <property type="protein sequence ID" value="EEC08175.1"/>
    <property type="molecule type" value="Genomic_DNA"/>
</dbReference>
<dbReference type="EMBL" id="ABJB010567644">
    <property type="status" value="NOT_ANNOTATED_CDS"/>
    <property type="molecule type" value="Genomic_DNA"/>
</dbReference>
<keyword evidence="4" id="KW-1185">Reference proteome</keyword>
<dbReference type="EnsemblMetazoa" id="ISCW005546-RA">
    <property type="protein sequence ID" value="ISCW005546-PA"/>
    <property type="gene ID" value="ISCW005546"/>
</dbReference>
<reference evidence="2 4" key="1">
    <citation type="submission" date="2008-03" db="EMBL/GenBank/DDBJ databases">
        <title>Annotation of Ixodes scapularis.</title>
        <authorList>
            <consortium name="Ixodes scapularis Genome Project Consortium"/>
            <person name="Caler E."/>
            <person name="Hannick L.I."/>
            <person name="Bidwell S."/>
            <person name="Joardar V."/>
            <person name="Thiagarajan M."/>
            <person name="Amedeo P."/>
            <person name="Galinsky K.J."/>
            <person name="Schobel S."/>
            <person name="Inman J."/>
            <person name="Hostetler J."/>
            <person name="Miller J."/>
            <person name="Hammond M."/>
            <person name="Megy K."/>
            <person name="Lawson D."/>
            <person name="Kodira C."/>
            <person name="Sutton G."/>
            <person name="Meyer J."/>
            <person name="Hill C.A."/>
            <person name="Birren B."/>
            <person name="Nene V."/>
            <person name="Collins F."/>
            <person name="Alarcon-Chaidez F."/>
            <person name="Wikel S."/>
            <person name="Strausberg R."/>
        </authorList>
    </citation>
    <scope>NUCLEOTIDE SEQUENCE [LARGE SCALE GENOMIC DNA]</scope>
    <source>
        <strain evidence="4">Wikel</strain>
        <strain evidence="2">Wikel colony</strain>
    </source>
</reference>
<keyword evidence="5" id="KW-1267">Proteomics identification</keyword>
<dbReference type="GO" id="GO:0003676">
    <property type="term" value="F:nucleic acid binding"/>
    <property type="evidence" value="ECO:0007669"/>
    <property type="project" value="InterPro"/>
</dbReference>
<feature type="domain" description="DDE-1" evidence="1">
    <location>
        <begin position="250"/>
        <end position="290"/>
    </location>
</feature>
<evidence type="ECO:0007829" key="5">
    <source>
        <dbReference type="PeptideAtlas" id="B7PNK3"/>
    </source>
</evidence>
<reference evidence="3" key="2">
    <citation type="submission" date="2020-05" db="UniProtKB">
        <authorList>
            <consortium name="EnsemblMetazoa"/>
        </authorList>
    </citation>
    <scope>IDENTIFICATION</scope>
    <source>
        <strain evidence="3">wikel</strain>
    </source>
</reference>
<dbReference type="EMBL" id="ABJB010339546">
    <property type="status" value="NOT_ANNOTATED_CDS"/>
    <property type="molecule type" value="Genomic_DNA"/>
</dbReference>
<accession>B7PNK3</accession>
<dbReference type="InParanoid" id="B7PNK3"/>
<dbReference type="OrthoDB" id="72637at2759"/>
<evidence type="ECO:0000259" key="1">
    <source>
        <dbReference type="Pfam" id="PF03184"/>
    </source>
</evidence>
<dbReference type="AlphaFoldDB" id="B7PNK3"/>
<dbReference type="Proteomes" id="UP000001555">
    <property type="component" value="Unassembled WGS sequence"/>
</dbReference>
<organism>
    <name type="scientific">Ixodes scapularis</name>
    <name type="common">Black-legged tick</name>
    <name type="synonym">Deer tick</name>
    <dbReference type="NCBI Taxonomy" id="6945"/>
    <lineage>
        <taxon>Eukaryota</taxon>
        <taxon>Metazoa</taxon>
        <taxon>Ecdysozoa</taxon>
        <taxon>Arthropoda</taxon>
        <taxon>Chelicerata</taxon>
        <taxon>Arachnida</taxon>
        <taxon>Acari</taxon>
        <taxon>Parasitiformes</taxon>
        <taxon>Ixodida</taxon>
        <taxon>Ixodoidea</taxon>
        <taxon>Ixodidae</taxon>
        <taxon>Ixodinae</taxon>
        <taxon>Ixodes</taxon>
    </lineage>
</organism>
<dbReference type="STRING" id="6945.B7PNK3"/>
<evidence type="ECO:0000313" key="4">
    <source>
        <dbReference type="Proteomes" id="UP000001555"/>
    </source>
</evidence>